<reference evidence="1 2" key="1">
    <citation type="submission" date="2007-06" db="EMBL/GenBank/DDBJ databases">
        <title>The Genome Sequence of Coccidioides posadasii RMSCC_3488.</title>
        <authorList>
            <consortium name="Coccidioides Genome Resources Consortium"/>
            <consortium name="The Broad Institute Genome Sequencing Platform"/>
            <person name="Henn M.R."/>
            <person name="Sykes S."/>
            <person name="Young S."/>
            <person name="Jaffe D."/>
            <person name="Berlin A."/>
            <person name="Alvarez P."/>
            <person name="Butler J."/>
            <person name="Gnerre S."/>
            <person name="Grabherr M."/>
            <person name="Mauceli E."/>
            <person name="Brockman W."/>
            <person name="Kodira C."/>
            <person name="Alvarado L."/>
            <person name="Zeng Q."/>
            <person name="Crawford M."/>
            <person name="Antoine C."/>
            <person name="Devon K."/>
            <person name="Galgiani J."/>
            <person name="Orsborn K."/>
            <person name="Lewis M.L."/>
            <person name="Nusbaum C."/>
            <person name="Galagan J."/>
            <person name="Birren B."/>
        </authorList>
    </citation>
    <scope>NUCLEOTIDE SEQUENCE [LARGE SCALE GENOMIC DNA]</scope>
    <source>
        <strain evidence="1 2">RMSCC 3488</strain>
    </source>
</reference>
<organism evidence="1 2">
    <name type="scientific">Coccidioides posadasii RMSCC 3488</name>
    <dbReference type="NCBI Taxonomy" id="454284"/>
    <lineage>
        <taxon>Eukaryota</taxon>
        <taxon>Fungi</taxon>
        <taxon>Dikarya</taxon>
        <taxon>Ascomycota</taxon>
        <taxon>Pezizomycotina</taxon>
        <taxon>Eurotiomycetes</taxon>
        <taxon>Eurotiomycetidae</taxon>
        <taxon>Onygenales</taxon>
        <taxon>Onygenaceae</taxon>
        <taxon>Coccidioides</taxon>
    </lineage>
</organism>
<name>A0A0J6F9F2_COCPO</name>
<reference evidence="2" key="2">
    <citation type="journal article" date="2009" name="Genome Res.">
        <title>Comparative genomic analyses of the human fungal pathogens Coccidioides and their relatives.</title>
        <authorList>
            <person name="Sharpton T.J."/>
            <person name="Stajich J.E."/>
            <person name="Rounsley S.D."/>
            <person name="Gardner M.J."/>
            <person name="Wortman J.R."/>
            <person name="Jordar V.S."/>
            <person name="Maiti R."/>
            <person name="Kodira C.D."/>
            <person name="Neafsey D.E."/>
            <person name="Zeng Q."/>
            <person name="Hung C.-Y."/>
            <person name="McMahan C."/>
            <person name="Muszewska A."/>
            <person name="Grynberg M."/>
            <person name="Mandel M.A."/>
            <person name="Kellner E.M."/>
            <person name="Barker B.M."/>
            <person name="Galgiani J.N."/>
            <person name="Orbach M.J."/>
            <person name="Kirkland T.N."/>
            <person name="Cole G.T."/>
            <person name="Henn M.R."/>
            <person name="Birren B.W."/>
            <person name="Taylor J.W."/>
        </authorList>
    </citation>
    <scope>NUCLEOTIDE SEQUENCE [LARGE SCALE GENOMIC DNA]</scope>
    <source>
        <strain evidence="2">RMSCC 3488</strain>
    </source>
</reference>
<proteinExistence type="predicted"/>
<accession>A0A0J6F9F2</accession>
<reference evidence="2" key="3">
    <citation type="journal article" date="2010" name="Genome Res.">
        <title>Population genomic sequencing of Coccidioides fungi reveals recent hybridization and transposon control.</title>
        <authorList>
            <person name="Neafsey D.E."/>
            <person name="Barker B.M."/>
            <person name="Sharpton T.J."/>
            <person name="Stajich J.E."/>
            <person name="Park D.J."/>
            <person name="Whiston E."/>
            <person name="Hung C.-Y."/>
            <person name="McMahan C."/>
            <person name="White J."/>
            <person name="Sykes S."/>
            <person name="Heiman D."/>
            <person name="Young S."/>
            <person name="Zeng Q."/>
            <person name="Abouelleil A."/>
            <person name="Aftuck L."/>
            <person name="Bessette D."/>
            <person name="Brown A."/>
            <person name="FitzGerald M."/>
            <person name="Lui A."/>
            <person name="Macdonald J.P."/>
            <person name="Priest M."/>
            <person name="Orbach M.J."/>
            <person name="Galgiani J.N."/>
            <person name="Kirkland T.N."/>
            <person name="Cole G.T."/>
            <person name="Birren B.W."/>
            <person name="Henn M.R."/>
            <person name="Taylor J.W."/>
            <person name="Rounsley S.D."/>
        </authorList>
    </citation>
    <scope>NUCLEOTIDE SEQUENCE [LARGE SCALE GENOMIC DNA]</scope>
    <source>
        <strain evidence="2">RMSCC 3488</strain>
    </source>
</reference>
<dbReference type="Proteomes" id="UP000054567">
    <property type="component" value="Unassembled WGS sequence"/>
</dbReference>
<protein>
    <submittedName>
        <fullName evidence="1">Uncharacterized protein</fullName>
    </submittedName>
</protein>
<evidence type="ECO:0000313" key="2">
    <source>
        <dbReference type="Proteomes" id="UP000054567"/>
    </source>
</evidence>
<dbReference type="EMBL" id="DS268110">
    <property type="protein sequence ID" value="KMM66838.1"/>
    <property type="molecule type" value="Genomic_DNA"/>
</dbReference>
<gene>
    <name evidence="1" type="ORF">CPAG_03175</name>
</gene>
<sequence>MPTKYSALSPSRKGPSFLQEIFFMHKAVFSGRTVHFMHLDCGRVMAHILIIIGDSTGTLPLTPYDPRVDNAFNRVTPQFPRILSLVVPTLQQPE</sequence>
<dbReference type="VEuPathDB" id="FungiDB:CPAG_03175"/>
<evidence type="ECO:0000313" key="1">
    <source>
        <dbReference type="EMBL" id="KMM66838.1"/>
    </source>
</evidence>
<dbReference type="AlphaFoldDB" id="A0A0J6F9F2"/>